<dbReference type="InterPro" id="IPR037294">
    <property type="entry name" value="ABC_BtuC-like"/>
</dbReference>
<keyword evidence="5 7" id="KW-0472">Membrane</keyword>
<dbReference type="SUPFAM" id="SSF81345">
    <property type="entry name" value="ABC transporter involved in vitamin B12 uptake, BtuC"/>
    <property type="match status" value="1"/>
</dbReference>
<keyword evidence="9" id="KW-1185">Reference proteome</keyword>
<protein>
    <submittedName>
        <fullName evidence="8">ABC transporter permease</fullName>
    </submittedName>
</protein>
<evidence type="ECO:0000313" key="8">
    <source>
        <dbReference type="EMBL" id="GDY39442.1"/>
    </source>
</evidence>
<comment type="similarity">
    <text evidence="2 6">Belongs to the ABC-3 integral membrane protein family.</text>
</comment>
<feature type="transmembrane region" description="Helical" evidence="7">
    <location>
        <begin position="34"/>
        <end position="54"/>
    </location>
</feature>
<dbReference type="PANTHER" id="PTHR30477:SF0">
    <property type="entry name" value="METAL TRANSPORT SYSTEM MEMBRANE PROTEIN TM_0125-RELATED"/>
    <property type="match status" value="1"/>
</dbReference>
<dbReference type="AlphaFoldDB" id="A0A4D4JUV4"/>
<name>A0A4D4JUV4_9ACTN</name>
<keyword evidence="6" id="KW-0813">Transport</keyword>
<dbReference type="RefSeq" id="WP_137963690.1">
    <property type="nucleotide sequence ID" value="NZ_BJHV01000001.1"/>
</dbReference>
<feature type="transmembrane region" description="Helical" evidence="7">
    <location>
        <begin position="268"/>
        <end position="286"/>
    </location>
</feature>
<keyword evidence="3 6" id="KW-0812">Transmembrane</keyword>
<dbReference type="Pfam" id="PF00950">
    <property type="entry name" value="ABC-3"/>
    <property type="match status" value="1"/>
</dbReference>
<evidence type="ECO:0000256" key="1">
    <source>
        <dbReference type="ARBA" id="ARBA00004141"/>
    </source>
</evidence>
<evidence type="ECO:0000256" key="3">
    <source>
        <dbReference type="ARBA" id="ARBA00022692"/>
    </source>
</evidence>
<reference evidence="8 9" key="1">
    <citation type="journal article" date="2020" name="Int. J. Syst. Evol. Microbiol.">
        <title>Reclassification of Streptomyces castelarensis and Streptomyces sporoclivatus as later heterotypic synonyms of Streptomyces antimycoticus.</title>
        <authorList>
            <person name="Komaki H."/>
            <person name="Tamura T."/>
        </authorList>
    </citation>
    <scope>NUCLEOTIDE SEQUENCE [LARGE SCALE GENOMIC DNA]</scope>
    <source>
        <strain evidence="8 9">NBRC 12839</strain>
    </source>
</reference>
<dbReference type="GO" id="GO:0010043">
    <property type="term" value="P:response to zinc ion"/>
    <property type="evidence" value="ECO:0007669"/>
    <property type="project" value="TreeGrafter"/>
</dbReference>
<feature type="transmembrane region" description="Helical" evidence="7">
    <location>
        <begin position="199"/>
        <end position="227"/>
    </location>
</feature>
<feature type="transmembrane region" description="Helical" evidence="7">
    <location>
        <begin position="120"/>
        <end position="144"/>
    </location>
</feature>
<comment type="subcellular location">
    <subcellularLocation>
        <location evidence="6">Cell membrane</location>
        <topology evidence="6">Multi-pass membrane protein</topology>
    </subcellularLocation>
    <subcellularLocation>
        <location evidence="1">Membrane</location>
        <topology evidence="1">Multi-pass membrane protein</topology>
    </subcellularLocation>
</comment>
<dbReference type="GO" id="GO:0055085">
    <property type="term" value="P:transmembrane transport"/>
    <property type="evidence" value="ECO:0007669"/>
    <property type="project" value="InterPro"/>
</dbReference>
<organism evidence="8 9">
    <name type="scientific">Streptomyces antimycoticus</name>
    <dbReference type="NCBI Taxonomy" id="68175"/>
    <lineage>
        <taxon>Bacteria</taxon>
        <taxon>Bacillati</taxon>
        <taxon>Actinomycetota</taxon>
        <taxon>Actinomycetes</taxon>
        <taxon>Kitasatosporales</taxon>
        <taxon>Streptomycetaceae</taxon>
        <taxon>Streptomyces</taxon>
        <taxon>Streptomyces violaceusniger group</taxon>
    </lineage>
</organism>
<dbReference type="Gene3D" id="1.10.3470.10">
    <property type="entry name" value="ABC transporter involved in vitamin B12 uptake, BtuC"/>
    <property type="match status" value="1"/>
</dbReference>
<dbReference type="EMBL" id="BJHV01000001">
    <property type="protein sequence ID" value="GDY39442.1"/>
    <property type="molecule type" value="Genomic_DNA"/>
</dbReference>
<evidence type="ECO:0000256" key="7">
    <source>
        <dbReference type="SAM" id="Phobius"/>
    </source>
</evidence>
<accession>A0A4D4JUV4</accession>
<dbReference type="PANTHER" id="PTHR30477">
    <property type="entry name" value="ABC-TRANSPORTER METAL-BINDING PROTEIN"/>
    <property type="match status" value="1"/>
</dbReference>
<comment type="caution">
    <text evidence="8">The sequence shown here is derived from an EMBL/GenBank/DDBJ whole genome shotgun (WGS) entry which is preliminary data.</text>
</comment>
<dbReference type="InterPro" id="IPR001626">
    <property type="entry name" value="ABC_TroCD"/>
</dbReference>
<gene>
    <name evidence="8" type="ORF">SANT12839_003240</name>
</gene>
<evidence type="ECO:0000256" key="6">
    <source>
        <dbReference type="RuleBase" id="RU003943"/>
    </source>
</evidence>
<keyword evidence="4 7" id="KW-1133">Transmembrane helix</keyword>
<evidence type="ECO:0000313" key="9">
    <source>
        <dbReference type="Proteomes" id="UP000299290"/>
    </source>
</evidence>
<evidence type="ECO:0000256" key="2">
    <source>
        <dbReference type="ARBA" id="ARBA00008034"/>
    </source>
</evidence>
<feature type="transmembrane region" description="Helical" evidence="7">
    <location>
        <begin position="75"/>
        <end position="100"/>
    </location>
</feature>
<proteinExistence type="inferred from homology"/>
<dbReference type="Proteomes" id="UP000299290">
    <property type="component" value="Unassembled WGS sequence"/>
</dbReference>
<evidence type="ECO:0000256" key="4">
    <source>
        <dbReference type="ARBA" id="ARBA00022989"/>
    </source>
</evidence>
<feature type="transmembrane region" description="Helical" evidence="7">
    <location>
        <begin position="239"/>
        <end position="262"/>
    </location>
</feature>
<evidence type="ECO:0000256" key="5">
    <source>
        <dbReference type="ARBA" id="ARBA00023136"/>
    </source>
</evidence>
<dbReference type="GO" id="GO:0043190">
    <property type="term" value="C:ATP-binding cassette (ABC) transporter complex"/>
    <property type="evidence" value="ECO:0007669"/>
    <property type="project" value="InterPro"/>
</dbReference>
<feature type="transmembrane region" description="Helical" evidence="7">
    <location>
        <begin position="156"/>
        <end position="179"/>
    </location>
</feature>
<sequence>MLTTLGPADTYPAWSRNPVTDLRAMWAFPFMVNAFRTGTMVAVLAGVIGWYMVLRRQSFAGHTLAQVSFPGAACATLLGIMPVVGYFAFCVGAALAIAAFPRAGQGGTGQEAALTGTVQAFGLACGFLFVSLYKGLLGGVNSLLFGSFLGITARQVMVLAAVTVVALATLVMIARPLLFASADPDVAAARGVPVRVLSVTFLVLLGATTAATSQITGTVLVFALLVIPAATARQLTARPVAGMALSALIGLGVTWTGLTAAYFSPYPIGFYVTTFAFGVYVLARLARLLARTLVRRAAPVARESGSAA</sequence>